<evidence type="ECO:0000313" key="3">
    <source>
        <dbReference type="Proteomes" id="UP001595969"/>
    </source>
</evidence>
<evidence type="ECO:0000313" key="2">
    <source>
        <dbReference type="EMBL" id="MFC4719686.1"/>
    </source>
</evidence>
<dbReference type="Gene3D" id="3.40.630.30">
    <property type="match status" value="1"/>
</dbReference>
<protein>
    <submittedName>
        <fullName evidence="2">GNAT family N-acetyltransferase</fullName>
        <ecNumber evidence="2">2.3.1.-</ecNumber>
    </submittedName>
</protein>
<dbReference type="EC" id="2.3.1.-" evidence="2"/>
<dbReference type="InterPro" id="IPR016181">
    <property type="entry name" value="Acyl_CoA_acyltransferase"/>
</dbReference>
<sequence>MNEKNQLEIDTKSCMIRRYQERDCEALIDLFYDTVHSVNARDYSLKQRNAWATGKEDCKQWHQSFLAHETYVATINDKVVGFGDIDQTGYLDRLFVHKDYQGQGIATALCNQLERFIQSNIMTDASITAKSFFEKRGYQVLQEQKVARLGVYLTNFKMEKRRSFFE</sequence>
<comment type="caution">
    <text evidence="2">The sequence shown here is derived from an EMBL/GenBank/DDBJ whole genome shotgun (WGS) entry which is preliminary data.</text>
</comment>
<evidence type="ECO:0000259" key="1">
    <source>
        <dbReference type="PROSITE" id="PS51186"/>
    </source>
</evidence>
<dbReference type="Proteomes" id="UP001595969">
    <property type="component" value="Unassembled WGS sequence"/>
</dbReference>
<proteinExistence type="predicted"/>
<keyword evidence="2" id="KW-0808">Transferase</keyword>
<accession>A0ABV9MUJ6</accession>
<reference evidence="3" key="1">
    <citation type="journal article" date="2019" name="Int. J. Syst. Evol. Microbiol.">
        <title>The Global Catalogue of Microorganisms (GCM) 10K type strain sequencing project: providing services to taxonomists for standard genome sequencing and annotation.</title>
        <authorList>
            <consortium name="The Broad Institute Genomics Platform"/>
            <consortium name="The Broad Institute Genome Sequencing Center for Infectious Disease"/>
            <person name="Wu L."/>
            <person name="Ma J."/>
        </authorList>
    </citation>
    <scope>NUCLEOTIDE SEQUENCE [LARGE SCALE GENOMIC DNA]</scope>
    <source>
        <strain evidence="3">CGMCC 1.19032</strain>
    </source>
</reference>
<dbReference type="InterPro" id="IPR000182">
    <property type="entry name" value="GNAT_dom"/>
</dbReference>
<feature type="domain" description="N-acetyltransferase" evidence="1">
    <location>
        <begin position="14"/>
        <end position="163"/>
    </location>
</feature>
<name>A0ABV9MUJ6_9ENTE</name>
<keyword evidence="3" id="KW-1185">Reference proteome</keyword>
<gene>
    <name evidence="2" type="ORF">ACFO5I_08055</name>
</gene>
<dbReference type="PROSITE" id="PS51186">
    <property type="entry name" value="GNAT"/>
    <property type="match status" value="1"/>
</dbReference>
<dbReference type="Pfam" id="PF13673">
    <property type="entry name" value="Acetyltransf_10"/>
    <property type="match status" value="1"/>
</dbReference>
<dbReference type="PANTHER" id="PTHR43451">
    <property type="entry name" value="ACETYLTRANSFERASE (GNAT) FAMILY PROTEIN"/>
    <property type="match status" value="1"/>
</dbReference>
<keyword evidence="2" id="KW-0012">Acyltransferase</keyword>
<dbReference type="RefSeq" id="WP_239576187.1">
    <property type="nucleotide sequence ID" value="NZ_JAFBFD010000042.1"/>
</dbReference>
<dbReference type="PANTHER" id="PTHR43451:SF1">
    <property type="entry name" value="ACETYLTRANSFERASE"/>
    <property type="match status" value="1"/>
</dbReference>
<dbReference type="SUPFAM" id="SSF55729">
    <property type="entry name" value="Acyl-CoA N-acyltransferases (Nat)"/>
    <property type="match status" value="1"/>
</dbReference>
<dbReference type="GO" id="GO:0016746">
    <property type="term" value="F:acyltransferase activity"/>
    <property type="evidence" value="ECO:0007669"/>
    <property type="project" value="UniProtKB-KW"/>
</dbReference>
<dbReference type="CDD" id="cd04301">
    <property type="entry name" value="NAT_SF"/>
    <property type="match status" value="1"/>
</dbReference>
<dbReference type="InterPro" id="IPR052564">
    <property type="entry name" value="N-acetyltrans/Recomb-assoc"/>
</dbReference>
<organism evidence="2 3">
    <name type="scientific">Enterococcus lemanii</name>
    <dbReference type="NCBI Taxonomy" id="1159752"/>
    <lineage>
        <taxon>Bacteria</taxon>
        <taxon>Bacillati</taxon>
        <taxon>Bacillota</taxon>
        <taxon>Bacilli</taxon>
        <taxon>Lactobacillales</taxon>
        <taxon>Enterococcaceae</taxon>
        <taxon>Enterococcus</taxon>
    </lineage>
</organism>
<dbReference type="EMBL" id="JBHSGS010000044">
    <property type="protein sequence ID" value="MFC4719686.1"/>
    <property type="molecule type" value="Genomic_DNA"/>
</dbReference>